<sequence>MIAVQFLFAATLAFAFPMLAGVAWFAEAQFRRETAQKNFHAMTDDEIATVILSDHRRSVITD</sequence>
<organism evidence="1 2">
    <name type="scientific">Ensifer adhaerens</name>
    <name type="common">Sinorhizobium morelense</name>
    <dbReference type="NCBI Taxonomy" id="106592"/>
    <lineage>
        <taxon>Bacteria</taxon>
        <taxon>Pseudomonadati</taxon>
        <taxon>Pseudomonadota</taxon>
        <taxon>Alphaproteobacteria</taxon>
        <taxon>Hyphomicrobiales</taxon>
        <taxon>Rhizobiaceae</taxon>
        <taxon>Sinorhizobium/Ensifer group</taxon>
        <taxon>Ensifer</taxon>
    </lineage>
</organism>
<proteinExistence type="predicted"/>
<protein>
    <submittedName>
        <fullName evidence="1">Uncharacterized protein</fullName>
    </submittedName>
</protein>
<reference evidence="1" key="1">
    <citation type="submission" date="2022-06" db="EMBL/GenBank/DDBJ databases">
        <title>Physiological and biochemical characterization and genomic elucidation of a strain of the genus Ensifer adhaerens M8 that combines arsenic oxidation and chromium reduction.</title>
        <authorList>
            <person name="Li X."/>
            <person name="Yu c."/>
        </authorList>
    </citation>
    <scope>NUCLEOTIDE SEQUENCE</scope>
    <source>
        <strain evidence="1">M8</strain>
    </source>
</reference>
<accession>A0A9Q8YBQ3</accession>
<evidence type="ECO:0000313" key="2">
    <source>
        <dbReference type="Proteomes" id="UP001055460"/>
    </source>
</evidence>
<dbReference type="Proteomes" id="UP001055460">
    <property type="component" value="Chromosome"/>
</dbReference>
<name>A0A9Q8YBQ3_ENSAD</name>
<gene>
    <name evidence="1" type="ORF">NE863_06910</name>
</gene>
<evidence type="ECO:0000313" key="1">
    <source>
        <dbReference type="EMBL" id="USJ24689.1"/>
    </source>
</evidence>
<dbReference type="AlphaFoldDB" id="A0A9Q8YBQ3"/>
<dbReference type="RefSeq" id="WP_252160501.1">
    <property type="nucleotide sequence ID" value="NZ_CP098807.1"/>
</dbReference>
<dbReference type="EMBL" id="CP098807">
    <property type="protein sequence ID" value="USJ24689.1"/>
    <property type="molecule type" value="Genomic_DNA"/>
</dbReference>